<accession>W4VDT0</accession>
<dbReference type="eggNOG" id="COG5581">
    <property type="taxonomic scope" value="Bacteria"/>
</dbReference>
<reference evidence="3 4" key="1">
    <citation type="journal article" date="2014" name="Genome Announc.">
        <title>Draft Genome Sequence of the Boron-Tolerant and Moderately Halotolerant Bacterium Gracilibacillus boraciitolerans JCM 21714T.</title>
        <authorList>
            <person name="Ahmed I."/>
            <person name="Oshima K."/>
            <person name="Suda W."/>
            <person name="Kitamura K."/>
            <person name="Iida T."/>
            <person name="Ohmori Y."/>
            <person name="Fujiwara T."/>
            <person name="Hattori M."/>
            <person name="Ohkuma M."/>
        </authorList>
    </citation>
    <scope>NUCLEOTIDE SEQUENCE [LARGE SCALE GENOMIC DNA]</scope>
    <source>
        <strain evidence="3 4">JCM 21714</strain>
    </source>
</reference>
<keyword evidence="4" id="KW-1185">Reference proteome</keyword>
<dbReference type="InterPro" id="IPR009875">
    <property type="entry name" value="PilZ_domain"/>
</dbReference>
<dbReference type="AlphaFoldDB" id="W4VDT0"/>
<evidence type="ECO:0000313" key="4">
    <source>
        <dbReference type="Proteomes" id="UP000019102"/>
    </source>
</evidence>
<dbReference type="OrthoDB" id="1951449at2"/>
<evidence type="ECO:0008006" key="5">
    <source>
        <dbReference type="Google" id="ProtNLM"/>
    </source>
</evidence>
<protein>
    <recommendedName>
        <fullName evidence="5">Flagellar protein</fullName>
    </recommendedName>
</protein>
<dbReference type="RefSeq" id="WP_035721051.1">
    <property type="nucleotide sequence ID" value="NZ_BAVS01000001.1"/>
</dbReference>
<evidence type="ECO:0000313" key="3">
    <source>
        <dbReference type="EMBL" id="GAE91346.1"/>
    </source>
</evidence>
<organism evidence="3 4">
    <name type="scientific">Gracilibacillus boraciitolerans JCM 21714</name>
    <dbReference type="NCBI Taxonomy" id="1298598"/>
    <lineage>
        <taxon>Bacteria</taxon>
        <taxon>Bacillati</taxon>
        <taxon>Bacillota</taxon>
        <taxon>Bacilli</taxon>
        <taxon>Bacillales</taxon>
        <taxon>Bacillaceae</taxon>
        <taxon>Gracilibacillus</taxon>
    </lineage>
</organism>
<evidence type="ECO:0000259" key="2">
    <source>
        <dbReference type="Pfam" id="PF12945"/>
    </source>
</evidence>
<dbReference type="InterPro" id="IPR009926">
    <property type="entry name" value="T3SS_YcgR_PilZN"/>
</dbReference>
<dbReference type="GO" id="GO:0035438">
    <property type="term" value="F:cyclic-di-GMP binding"/>
    <property type="evidence" value="ECO:0007669"/>
    <property type="project" value="InterPro"/>
</dbReference>
<dbReference type="Pfam" id="PF07238">
    <property type="entry name" value="PilZ"/>
    <property type="match status" value="1"/>
</dbReference>
<proteinExistence type="predicted"/>
<feature type="domain" description="Type III secretion system flagellar brake protein YcgR PilZN" evidence="2">
    <location>
        <begin position="3"/>
        <end position="87"/>
    </location>
</feature>
<dbReference type="Proteomes" id="UP000019102">
    <property type="component" value="Unassembled WGS sequence"/>
</dbReference>
<dbReference type="STRING" id="1298598.JCM21714_294"/>
<gene>
    <name evidence="3" type="ORF">JCM21714_294</name>
</gene>
<feature type="domain" description="PilZ" evidence="1">
    <location>
        <begin position="96"/>
        <end position="203"/>
    </location>
</feature>
<dbReference type="Gene3D" id="2.40.10.220">
    <property type="entry name" value="predicted glycosyltransferase like domains"/>
    <property type="match status" value="1"/>
</dbReference>
<sequence length="214" mass="24805">MIKIGNFLQLEQLNEESTTYKCRVIETKNKKIFIDYPINERTNRTDIFPVGTHFVVSFIDNNSIYSFNSEIIGKGKVKNIPTLMLSFESDNLKKIQRREFVRISVLLDVSVHSLEQTFESFTTVTHDISGGGMAVLVNSDLKVMEGESLDIMLVLSLDDKLEYLHIIGKAIRIIDRKEDKNILSIKFEDIEPRDQQLIVRYCFLQQLKERRKGL</sequence>
<comment type="caution">
    <text evidence="3">The sequence shown here is derived from an EMBL/GenBank/DDBJ whole genome shotgun (WGS) entry which is preliminary data.</text>
</comment>
<dbReference type="Pfam" id="PF12945">
    <property type="entry name" value="PilZNR"/>
    <property type="match status" value="1"/>
</dbReference>
<name>W4VDT0_9BACI</name>
<evidence type="ECO:0000259" key="1">
    <source>
        <dbReference type="Pfam" id="PF07238"/>
    </source>
</evidence>
<dbReference type="SUPFAM" id="SSF141371">
    <property type="entry name" value="PilZ domain-like"/>
    <property type="match status" value="1"/>
</dbReference>
<dbReference type="EMBL" id="BAVS01000001">
    <property type="protein sequence ID" value="GAE91346.1"/>
    <property type="molecule type" value="Genomic_DNA"/>
</dbReference>